<dbReference type="GO" id="GO:0016020">
    <property type="term" value="C:membrane"/>
    <property type="evidence" value="ECO:0007669"/>
    <property type="project" value="UniProtKB-SubCell"/>
</dbReference>
<dbReference type="PROSITE" id="PS50850">
    <property type="entry name" value="MFS"/>
    <property type="match status" value="1"/>
</dbReference>
<reference evidence="5" key="2">
    <citation type="journal article" date="2021" name="Genome Biol. Evol.">
        <title>Developing a high-quality reference genome for a parasitic bivalve with doubly uniparental inheritance (Bivalvia: Unionida).</title>
        <authorList>
            <person name="Smith C.H."/>
        </authorList>
    </citation>
    <scope>NUCLEOTIDE SEQUENCE</scope>
    <source>
        <strain evidence="5">CHS0354</strain>
        <tissue evidence="5">Mantle</tissue>
    </source>
</reference>
<evidence type="ECO:0000256" key="3">
    <source>
        <dbReference type="SAM" id="Phobius"/>
    </source>
</evidence>
<dbReference type="InterPro" id="IPR011701">
    <property type="entry name" value="MFS"/>
</dbReference>
<evidence type="ECO:0000256" key="2">
    <source>
        <dbReference type="SAM" id="MobiDB-lite"/>
    </source>
</evidence>
<keyword evidence="3" id="KW-0472">Membrane</keyword>
<gene>
    <name evidence="5" type="ORF">CHS0354_029247</name>
</gene>
<dbReference type="AlphaFoldDB" id="A0AAE0RLT0"/>
<dbReference type="InterPro" id="IPR036259">
    <property type="entry name" value="MFS_trans_sf"/>
</dbReference>
<comment type="caution">
    <text evidence="5">The sequence shown here is derived from an EMBL/GenBank/DDBJ whole genome shotgun (WGS) entry which is preliminary data.</text>
</comment>
<organism evidence="5 6">
    <name type="scientific">Potamilus streckersoni</name>
    <dbReference type="NCBI Taxonomy" id="2493646"/>
    <lineage>
        <taxon>Eukaryota</taxon>
        <taxon>Metazoa</taxon>
        <taxon>Spiralia</taxon>
        <taxon>Lophotrochozoa</taxon>
        <taxon>Mollusca</taxon>
        <taxon>Bivalvia</taxon>
        <taxon>Autobranchia</taxon>
        <taxon>Heteroconchia</taxon>
        <taxon>Palaeoheterodonta</taxon>
        <taxon>Unionida</taxon>
        <taxon>Unionoidea</taxon>
        <taxon>Unionidae</taxon>
        <taxon>Ambleminae</taxon>
        <taxon>Lampsilini</taxon>
        <taxon>Potamilus</taxon>
    </lineage>
</organism>
<feature type="domain" description="Major facilitator superfamily (MFS) profile" evidence="4">
    <location>
        <begin position="141"/>
        <end position="406"/>
    </location>
</feature>
<evidence type="ECO:0000313" key="5">
    <source>
        <dbReference type="EMBL" id="KAK3575933.1"/>
    </source>
</evidence>
<reference evidence="5" key="1">
    <citation type="journal article" date="2021" name="Genome Biol. Evol.">
        <title>A High-Quality Reference Genome for a Parasitic Bivalve with Doubly Uniparental Inheritance (Bivalvia: Unionida).</title>
        <authorList>
            <person name="Smith C.H."/>
        </authorList>
    </citation>
    <scope>NUCLEOTIDE SEQUENCE</scope>
    <source>
        <strain evidence="5">CHS0354</strain>
    </source>
</reference>
<feature type="transmembrane region" description="Helical" evidence="3">
    <location>
        <begin position="142"/>
        <end position="165"/>
    </location>
</feature>
<feature type="non-terminal residue" evidence="5">
    <location>
        <position position="406"/>
    </location>
</feature>
<dbReference type="CDD" id="cd17352">
    <property type="entry name" value="MFS_MCT_SLC16"/>
    <property type="match status" value="1"/>
</dbReference>
<feature type="region of interest" description="Disordered" evidence="2">
    <location>
        <begin position="383"/>
        <end position="406"/>
    </location>
</feature>
<reference evidence="5" key="3">
    <citation type="submission" date="2023-05" db="EMBL/GenBank/DDBJ databases">
        <authorList>
            <person name="Smith C.H."/>
        </authorList>
    </citation>
    <scope>NUCLEOTIDE SEQUENCE</scope>
    <source>
        <strain evidence="5">CHS0354</strain>
        <tissue evidence="5">Mantle</tissue>
    </source>
</reference>
<name>A0AAE0RLT0_9BIVA</name>
<dbReference type="PANTHER" id="PTHR11360:SF284">
    <property type="entry name" value="EG:103B4.3 PROTEIN-RELATED"/>
    <property type="match status" value="1"/>
</dbReference>
<dbReference type="GO" id="GO:0008028">
    <property type="term" value="F:monocarboxylic acid transmembrane transporter activity"/>
    <property type="evidence" value="ECO:0007669"/>
    <property type="project" value="TreeGrafter"/>
</dbReference>
<dbReference type="Proteomes" id="UP001195483">
    <property type="component" value="Unassembled WGS sequence"/>
</dbReference>
<dbReference type="Gene3D" id="1.20.1250.20">
    <property type="entry name" value="MFS general substrate transporter like domains"/>
    <property type="match status" value="2"/>
</dbReference>
<dbReference type="EMBL" id="JAEAOA010001755">
    <property type="protein sequence ID" value="KAK3575933.1"/>
    <property type="molecule type" value="Genomic_DNA"/>
</dbReference>
<evidence type="ECO:0000259" key="4">
    <source>
        <dbReference type="PROSITE" id="PS50850"/>
    </source>
</evidence>
<keyword evidence="3" id="KW-1133">Transmembrane helix</keyword>
<feature type="transmembrane region" description="Helical" evidence="3">
    <location>
        <begin position="24"/>
        <end position="45"/>
    </location>
</feature>
<feature type="transmembrane region" description="Helical" evidence="3">
    <location>
        <begin position="301"/>
        <end position="320"/>
    </location>
</feature>
<feature type="transmembrane region" description="Helical" evidence="3">
    <location>
        <begin position="177"/>
        <end position="197"/>
    </location>
</feature>
<comment type="subcellular location">
    <subcellularLocation>
        <location evidence="1">Membrane</location>
        <topology evidence="1">Multi-pass membrane protein</topology>
    </subcellularLocation>
</comment>
<feature type="transmembrane region" description="Helical" evidence="3">
    <location>
        <begin position="268"/>
        <end position="289"/>
    </location>
</feature>
<sequence>GLGYGLTFAPCSTIFNFYFEKRRALANGIVVSASGIGSLGFPFIYRFLIDQYNLRGALLIIGGAVLNVCVAACFFRQPEIFVKRKKIVEKCVKRTQQLRRDINGDQEHLTQFDQTQIQPVKKQTCCSKCQNFNLSLFKNPSFTIYVIGLTLCMNGYGSNFTMLPAHIESLGYDKDKVALVVSIMGGTEIVARLFFGWLADQPFCHRRDIFLISMFIGGVYAFVTPLFTNYPFIAAYGAILGFFPGSFFSIAAVLIIDAVGLKNFTSGFGMLSFFLAISGFICQPTVGWIKDVTGSWRASFWFSGGMMILAGIIVAFEPLFRLKKTDEQKAHEQEMVRIDTVDGHVKEITSLVDSLLDESQFRQEMNLGDLDQKPARISQIYPSYDPDEEEEDPFNTSAPLVDKIDV</sequence>
<feature type="transmembrane region" description="Helical" evidence="3">
    <location>
        <begin position="209"/>
        <end position="227"/>
    </location>
</feature>
<dbReference type="SUPFAM" id="SSF103473">
    <property type="entry name" value="MFS general substrate transporter"/>
    <property type="match status" value="1"/>
</dbReference>
<keyword evidence="6" id="KW-1185">Reference proteome</keyword>
<proteinExistence type="predicted"/>
<dbReference type="PANTHER" id="PTHR11360">
    <property type="entry name" value="MONOCARBOXYLATE TRANSPORTER"/>
    <property type="match status" value="1"/>
</dbReference>
<dbReference type="InterPro" id="IPR020846">
    <property type="entry name" value="MFS_dom"/>
</dbReference>
<protein>
    <recommendedName>
        <fullName evidence="4">Major facilitator superfamily (MFS) profile domain-containing protein</fullName>
    </recommendedName>
</protein>
<dbReference type="InterPro" id="IPR050327">
    <property type="entry name" value="Proton-linked_MCT"/>
</dbReference>
<keyword evidence="3" id="KW-0812">Transmembrane</keyword>
<evidence type="ECO:0000313" key="6">
    <source>
        <dbReference type="Proteomes" id="UP001195483"/>
    </source>
</evidence>
<feature type="transmembrane region" description="Helical" evidence="3">
    <location>
        <begin position="233"/>
        <end position="256"/>
    </location>
</feature>
<accession>A0AAE0RLT0</accession>
<feature type="transmembrane region" description="Helical" evidence="3">
    <location>
        <begin position="57"/>
        <end position="75"/>
    </location>
</feature>
<dbReference type="Pfam" id="PF07690">
    <property type="entry name" value="MFS_1"/>
    <property type="match status" value="1"/>
</dbReference>
<evidence type="ECO:0000256" key="1">
    <source>
        <dbReference type="ARBA" id="ARBA00004141"/>
    </source>
</evidence>